<protein>
    <recommendedName>
        <fullName evidence="7">Serine-rich coiled-coil domain-containing protein 2-like</fullName>
    </recommendedName>
</protein>
<comment type="similarity">
    <text evidence="1">Belongs to the CCSER family.</text>
</comment>
<dbReference type="Proteomes" id="UP001557470">
    <property type="component" value="Unassembled WGS sequence"/>
</dbReference>
<name>A0ABD0XHC0_UMBPY</name>
<evidence type="ECO:0000313" key="5">
    <source>
        <dbReference type="EMBL" id="KAL0984158.1"/>
    </source>
</evidence>
<feature type="compositionally biased region" description="Polar residues" evidence="4">
    <location>
        <begin position="264"/>
        <end position="281"/>
    </location>
</feature>
<dbReference type="AlphaFoldDB" id="A0ABD0XHC0"/>
<feature type="region of interest" description="Disordered" evidence="4">
    <location>
        <begin position="773"/>
        <end position="877"/>
    </location>
</feature>
<keyword evidence="2 3" id="KW-0175">Coiled coil</keyword>
<dbReference type="EMBL" id="JAGEUA010000004">
    <property type="protein sequence ID" value="KAL0984158.1"/>
    <property type="molecule type" value="Genomic_DNA"/>
</dbReference>
<feature type="region of interest" description="Disordered" evidence="4">
    <location>
        <begin position="938"/>
        <end position="973"/>
    </location>
</feature>
<evidence type="ECO:0000256" key="3">
    <source>
        <dbReference type="SAM" id="Coils"/>
    </source>
</evidence>
<dbReference type="InterPro" id="IPR029627">
    <property type="entry name" value="CCSER"/>
</dbReference>
<feature type="compositionally biased region" description="Low complexity" evidence="4">
    <location>
        <begin position="122"/>
        <end position="143"/>
    </location>
</feature>
<dbReference type="PANTHER" id="PTHR22461">
    <property type="entry name" value="SERINE-RICH COILED-COIL DOMAIN-CONTAINING PROTEIN 2-RELATED"/>
    <property type="match status" value="1"/>
</dbReference>
<keyword evidence="6" id="KW-1185">Reference proteome</keyword>
<comment type="caution">
    <text evidence="5">The sequence shown here is derived from an EMBL/GenBank/DDBJ whole genome shotgun (WGS) entry which is preliminary data.</text>
</comment>
<feature type="compositionally biased region" description="Basic and acidic residues" evidence="4">
    <location>
        <begin position="71"/>
        <end position="88"/>
    </location>
</feature>
<feature type="compositionally biased region" description="Polar residues" evidence="4">
    <location>
        <begin position="366"/>
        <end position="376"/>
    </location>
</feature>
<proteinExistence type="inferred from homology"/>
<evidence type="ECO:0000256" key="2">
    <source>
        <dbReference type="ARBA" id="ARBA00023054"/>
    </source>
</evidence>
<accession>A0ABD0XHC0</accession>
<gene>
    <name evidence="5" type="ORF">UPYG_G00137830</name>
</gene>
<evidence type="ECO:0000256" key="1">
    <source>
        <dbReference type="ARBA" id="ARBA00010949"/>
    </source>
</evidence>
<feature type="compositionally biased region" description="Low complexity" evidence="4">
    <location>
        <begin position="506"/>
        <end position="516"/>
    </location>
</feature>
<feature type="region of interest" description="Disordered" evidence="4">
    <location>
        <begin position="496"/>
        <end position="541"/>
    </location>
</feature>
<reference evidence="5 6" key="1">
    <citation type="submission" date="2024-06" db="EMBL/GenBank/DDBJ databases">
        <authorList>
            <person name="Pan Q."/>
            <person name="Wen M."/>
            <person name="Jouanno E."/>
            <person name="Zahm M."/>
            <person name="Klopp C."/>
            <person name="Cabau C."/>
            <person name="Louis A."/>
            <person name="Berthelot C."/>
            <person name="Parey E."/>
            <person name="Roest Crollius H."/>
            <person name="Montfort J."/>
            <person name="Robinson-Rechavi M."/>
            <person name="Bouchez O."/>
            <person name="Lampietro C."/>
            <person name="Lopez Roques C."/>
            <person name="Donnadieu C."/>
            <person name="Postlethwait J."/>
            <person name="Bobe J."/>
            <person name="Verreycken H."/>
            <person name="Guiguen Y."/>
        </authorList>
    </citation>
    <scope>NUCLEOTIDE SEQUENCE [LARGE SCALE GENOMIC DNA]</scope>
    <source>
        <strain evidence="5">Up_M1</strain>
        <tissue evidence="5">Testis</tissue>
    </source>
</reference>
<feature type="compositionally biased region" description="Polar residues" evidence="4">
    <location>
        <begin position="52"/>
        <end position="65"/>
    </location>
</feature>
<feature type="compositionally biased region" description="Polar residues" evidence="4">
    <location>
        <begin position="177"/>
        <end position="206"/>
    </location>
</feature>
<organism evidence="5 6">
    <name type="scientific">Umbra pygmaea</name>
    <name type="common">Eastern mudminnow</name>
    <dbReference type="NCBI Taxonomy" id="75934"/>
    <lineage>
        <taxon>Eukaryota</taxon>
        <taxon>Metazoa</taxon>
        <taxon>Chordata</taxon>
        <taxon>Craniata</taxon>
        <taxon>Vertebrata</taxon>
        <taxon>Euteleostomi</taxon>
        <taxon>Actinopterygii</taxon>
        <taxon>Neopterygii</taxon>
        <taxon>Teleostei</taxon>
        <taxon>Protacanthopterygii</taxon>
        <taxon>Esociformes</taxon>
        <taxon>Umbridae</taxon>
        <taxon>Umbra</taxon>
    </lineage>
</organism>
<feature type="compositionally biased region" description="Low complexity" evidence="4">
    <location>
        <begin position="783"/>
        <end position="797"/>
    </location>
</feature>
<dbReference type="PANTHER" id="PTHR22461:SF2">
    <property type="entry name" value="SERINE-RICH COILED-COIL DOMAIN-CONTAINING PROTEIN 2"/>
    <property type="match status" value="1"/>
</dbReference>
<feature type="region of interest" description="Disordered" evidence="4">
    <location>
        <begin position="395"/>
        <end position="464"/>
    </location>
</feature>
<feature type="region of interest" description="Disordered" evidence="4">
    <location>
        <begin position="1"/>
        <end position="381"/>
    </location>
</feature>
<evidence type="ECO:0008006" key="7">
    <source>
        <dbReference type="Google" id="ProtNLM"/>
    </source>
</evidence>
<feature type="coiled-coil region" evidence="3">
    <location>
        <begin position="687"/>
        <end position="717"/>
    </location>
</feature>
<feature type="compositionally biased region" description="Polar residues" evidence="4">
    <location>
        <begin position="773"/>
        <end position="782"/>
    </location>
</feature>
<sequence length="973" mass="103430">MEDPVPHVSNMVSRLPKFGSRPLLPTAVPGTAPSTNGIHYPAPVTMGKGLPTASSRQNGVIRTLQSSSLKWKKEKDDSEEREGEREEGGVEAGHQPQRPMAVQEIRKPSTMPVMVKVRRCISVPSSSSPRSTSSSPRTTASKSGPCVALPKHASPGPSLCNGKVGVNGRPSGVGRPGTSSLKRGQNRASPSSDQTGGLSHSQSSDSLEAASEENMVRSQSLTHVKRIPSPSEPPIIRSYSFSRASEPTKELPRHLAKPIPVKTSLLTKPNSVLGSADSGSTLHAGKAGSGLVLGRAGAGTASGILPPSALRKSLLPSPASNSTKGSAISYRLTRPSLIKQPRPVLAPAAESEGRRNSVETPPITPDASSTTDSPGSTPEGLTVGLLEEATAPSAARSLGEGLEDMSLSSTSSLEHNDNSEEYMDDFDNLGNGGDGFLLQSARDGAPGVGRDDSADDDNTDANHRHSFLSEGVDWAGIGIAGTRGSLRVLSRHASQALSGGADNPHGSSLDLSPSDSGSGGTYMWDEEGLEPLGTSSHPCGSYDSELNSMDILNNLEQLESVGDLDEDDLMLEDDLPEDGSFQTDTDRLSHLAHWRQLCWTAEDSHNNDNSDVGFQPYDEYQGQDTGAHQAAELDEQTLKHMAEDCCSVKAQLQHLKLLLQMEDGSEMDDTLTLDSLSPESREDPVQSQQVEELLKEVQQLKEELRRKDRIIAQLTQQMAVPAEPLRCRCQQPGPGGRDVERRTVTYQDKATQTHPWKGHAPQILQPSRIWATGVQQPQERLTSSARSEAPSEPSCSATGCNHGESTTQPSSLPGPAPTHAPPAGLLLRSQLKISDPQDPRGNMVSAKSTAAPRFQHSPGTKKTPIPYKQQEGPSTTAGMTMVGFPRMVRGIQGRGGLSVGLPAPQSRLRQLMPPSRSLPCYSSASLLCPTLTALPQTKAPRQTTGLREPGSVGLKTSGLGLPSLLRIPKPKSH</sequence>
<evidence type="ECO:0000256" key="4">
    <source>
        <dbReference type="SAM" id="MobiDB-lite"/>
    </source>
</evidence>
<evidence type="ECO:0000313" key="6">
    <source>
        <dbReference type="Proteomes" id="UP001557470"/>
    </source>
</evidence>